<evidence type="ECO:0000313" key="3">
    <source>
        <dbReference type="Proteomes" id="UP000006620"/>
    </source>
</evidence>
<sequence length="39" mass="4351">MIFRLKCGVLAREAGSYNRSGGRKRGGPDRINRNSAQEE</sequence>
<evidence type="ECO:0000313" key="2">
    <source>
        <dbReference type="EMBL" id="AEI43925.1"/>
    </source>
</evidence>
<dbReference type="EMBL" id="CP002869">
    <property type="protein sequence ID" value="AEI43925.1"/>
    <property type="molecule type" value="Genomic_DNA"/>
</dbReference>
<dbReference type="Proteomes" id="UP000006620">
    <property type="component" value="Chromosome"/>
</dbReference>
<feature type="region of interest" description="Disordered" evidence="1">
    <location>
        <begin position="16"/>
        <end position="39"/>
    </location>
</feature>
<dbReference type="AlphaFoldDB" id="F8FGA5"/>
<accession>F8FGA5</accession>
<proteinExistence type="predicted"/>
<reference evidence="2 3" key="2">
    <citation type="journal article" date="2013" name="Genome Announc.">
        <title>Genome Sequence of Growth-Improving Paenibacillus mucilaginosus Strain KNP414.</title>
        <authorList>
            <person name="Lu J.J."/>
            <person name="Wang J.F."/>
            <person name="Hu X.F."/>
        </authorList>
    </citation>
    <scope>NUCLEOTIDE SEQUENCE [LARGE SCALE GENOMIC DNA]</scope>
    <source>
        <strain evidence="2 3">KNP414</strain>
    </source>
</reference>
<gene>
    <name evidence="2" type="ordered locus">KNP414_05401</name>
</gene>
<reference evidence="3" key="1">
    <citation type="submission" date="2011-06" db="EMBL/GenBank/DDBJ databases">
        <title>Complete genome sequence of Paenibacillus mucilaginosus KNP414.</title>
        <authorList>
            <person name="Wang J."/>
            <person name="Hu S."/>
            <person name="Hu X."/>
            <person name="Zhang B."/>
            <person name="Dong D."/>
            <person name="Zhang S."/>
            <person name="Zhao K."/>
            <person name="Wu D."/>
        </authorList>
    </citation>
    <scope>NUCLEOTIDE SEQUENCE [LARGE SCALE GENOMIC DNA]</scope>
    <source>
        <strain evidence="3">KNP414</strain>
    </source>
</reference>
<dbReference type="KEGG" id="pms:KNP414_05401"/>
<evidence type="ECO:0000256" key="1">
    <source>
        <dbReference type="SAM" id="MobiDB-lite"/>
    </source>
</evidence>
<name>F8FGA5_PAEMK</name>
<protein>
    <submittedName>
        <fullName evidence="2">Uncharacterized protein</fullName>
    </submittedName>
</protein>
<dbReference type="HOGENOM" id="CLU_3313844_0_0_9"/>
<organism evidence="2 3">
    <name type="scientific">Paenibacillus mucilaginosus (strain KNP414)</name>
    <dbReference type="NCBI Taxonomy" id="1036673"/>
    <lineage>
        <taxon>Bacteria</taxon>
        <taxon>Bacillati</taxon>
        <taxon>Bacillota</taxon>
        <taxon>Bacilli</taxon>
        <taxon>Bacillales</taxon>
        <taxon>Paenibacillaceae</taxon>
        <taxon>Paenibacillus</taxon>
    </lineage>
</organism>